<organism evidence="2 3">
    <name type="scientific">Flavobacterium pisciphilum</name>
    <dbReference type="NCBI Taxonomy" id="2893755"/>
    <lineage>
        <taxon>Bacteria</taxon>
        <taxon>Pseudomonadati</taxon>
        <taxon>Bacteroidota</taxon>
        <taxon>Flavobacteriia</taxon>
        <taxon>Flavobacteriales</taxon>
        <taxon>Flavobacteriaceae</taxon>
        <taxon>Flavobacterium</taxon>
    </lineage>
</organism>
<reference evidence="2" key="1">
    <citation type="submission" date="2021-11" db="EMBL/GenBank/DDBJ databases">
        <title>Description of novel Flavobacterium species.</title>
        <authorList>
            <person name="Saticioglu I.B."/>
            <person name="Ay H."/>
            <person name="Altun S."/>
            <person name="Duman M."/>
        </authorList>
    </citation>
    <scope>NUCLEOTIDE SEQUENCE</scope>
    <source>
        <strain evidence="2">F-65</strain>
    </source>
</reference>
<dbReference type="Gene3D" id="3.40.50.1240">
    <property type="entry name" value="Phosphoglycerate mutase-like"/>
    <property type="match status" value="1"/>
</dbReference>
<accession>A0ABS8MXR2</accession>
<keyword evidence="3" id="KW-1185">Reference proteome</keyword>
<proteinExistence type="predicted"/>
<dbReference type="Pfam" id="PF00300">
    <property type="entry name" value="His_Phos_1"/>
    <property type="match status" value="1"/>
</dbReference>
<gene>
    <name evidence="2" type="ORF">LNQ49_18500</name>
</gene>
<evidence type="ECO:0000256" key="1">
    <source>
        <dbReference type="ARBA" id="ARBA00022801"/>
    </source>
</evidence>
<dbReference type="InterPro" id="IPR013078">
    <property type="entry name" value="His_Pase_superF_clade-1"/>
</dbReference>
<dbReference type="Proteomes" id="UP001430919">
    <property type="component" value="Unassembled WGS sequence"/>
</dbReference>
<dbReference type="PANTHER" id="PTHR46517:SF1">
    <property type="entry name" value="FRUCTOSE-2,6-BISPHOSPHATASE TIGAR"/>
    <property type="match status" value="1"/>
</dbReference>
<dbReference type="PANTHER" id="PTHR46517">
    <property type="entry name" value="FRUCTOSE-2,6-BISPHOSPHATASE TIGAR"/>
    <property type="match status" value="1"/>
</dbReference>
<sequence length="262" mass="28867">MKRYKIILLLVVFLGTTSIITAQKSKKAIKTKPQNVTFYIARHGKTMLNTLDRVQGWSDAPLTPEGIEVAEFLGKGLKGIDFKAAYTSDLGRATQTTNIVLKAKGDTKIPIIETENLRETNFGSYEGDLNSKMWGDIAIYLHFKNLDDLFAHVKANGVDEPLQVVKKLDKLNMAEDYEQVRTRTQKALRSIAEKEAASGGGNIFMVGHGMAIGTMLSNITGKEVPRSHMANASVCKVIYEDGKFTVVSFGDTSYVEKGKKGL</sequence>
<comment type="caution">
    <text evidence="2">The sequence shown here is derived from an EMBL/GenBank/DDBJ whole genome shotgun (WGS) entry which is preliminary data.</text>
</comment>
<dbReference type="EMBL" id="JAJJMO010000001">
    <property type="protein sequence ID" value="MCC9073572.1"/>
    <property type="molecule type" value="Genomic_DNA"/>
</dbReference>
<dbReference type="SMART" id="SM00855">
    <property type="entry name" value="PGAM"/>
    <property type="match status" value="1"/>
</dbReference>
<dbReference type="InterPro" id="IPR051695">
    <property type="entry name" value="Phosphoglycerate_Mutase"/>
</dbReference>
<dbReference type="InterPro" id="IPR029033">
    <property type="entry name" value="His_PPase_superfam"/>
</dbReference>
<dbReference type="SUPFAM" id="SSF53254">
    <property type="entry name" value="Phosphoglycerate mutase-like"/>
    <property type="match status" value="1"/>
</dbReference>
<dbReference type="CDD" id="cd07067">
    <property type="entry name" value="HP_PGM_like"/>
    <property type="match status" value="1"/>
</dbReference>
<keyword evidence="1" id="KW-0378">Hydrolase</keyword>
<evidence type="ECO:0000313" key="2">
    <source>
        <dbReference type="EMBL" id="MCC9073572.1"/>
    </source>
</evidence>
<evidence type="ECO:0000313" key="3">
    <source>
        <dbReference type="Proteomes" id="UP001430919"/>
    </source>
</evidence>
<name>A0ABS8MXR2_9FLAO</name>
<dbReference type="RefSeq" id="WP_229990488.1">
    <property type="nucleotide sequence ID" value="NZ_JAJJMO010000001.1"/>
</dbReference>
<protein>
    <submittedName>
        <fullName evidence="2">Histidine phosphatase family protein</fullName>
    </submittedName>
</protein>